<evidence type="ECO:0000256" key="5">
    <source>
        <dbReference type="ARBA" id="ARBA00022670"/>
    </source>
</evidence>
<evidence type="ECO:0000256" key="1">
    <source>
        <dbReference type="ARBA" id="ARBA00001242"/>
    </source>
</evidence>
<dbReference type="Gene3D" id="3.40.50.200">
    <property type="entry name" value="Peptidase S8/S53 domain"/>
    <property type="match status" value="1"/>
</dbReference>
<evidence type="ECO:0000256" key="14">
    <source>
        <dbReference type="ARBA" id="ARBA00033459"/>
    </source>
</evidence>
<evidence type="ECO:0000256" key="12">
    <source>
        <dbReference type="ARBA" id="ARBA00031855"/>
    </source>
</evidence>
<comment type="similarity">
    <text evidence="2 15">Belongs to the peptidase S8 family.</text>
</comment>
<evidence type="ECO:0000256" key="3">
    <source>
        <dbReference type="ARBA" id="ARBA00011951"/>
    </source>
</evidence>
<dbReference type="SUPFAM" id="SSF52743">
    <property type="entry name" value="Subtilisin-like"/>
    <property type="match status" value="1"/>
</dbReference>
<evidence type="ECO:0000256" key="13">
    <source>
        <dbReference type="ARBA" id="ARBA00033045"/>
    </source>
</evidence>
<dbReference type="EC" id="3.4.21.63" evidence="3"/>
<evidence type="ECO:0000256" key="6">
    <source>
        <dbReference type="ARBA" id="ARBA00022729"/>
    </source>
</evidence>
<evidence type="ECO:0000256" key="7">
    <source>
        <dbReference type="ARBA" id="ARBA00022801"/>
    </source>
</evidence>
<keyword evidence="18" id="KW-1185">Reference proteome</keyword>
<dbReference type="Proteomes" id="UP000326532">
    <property type="component" value="Unassembled WGS sequence"/>
</dbReference>
<sequence length="344" mass="38148">MNLVTRIQPVINAQTHIEGRERIETNTWLDNIDKFVSFVKNMPETGREVKIAVIDDGVDKLQEDFEDSIIAGISFFSSHKSGIVGTRPYYFSSNGHGTLIAKTIRRLCPKVKLYVARLDQGLNGEPTIESAIKAISWATAMGVDIISMSWTFPVLRDSESRRLSEVIDEAHKNNILTFSSVSDQGYNQPDISFPAKIPGVFRIGTARHSGVPDDLSQGYEFVFSGGSSVANVGQSEEGNTANFNMALGSSFATALASGHAALILHCVELCDLGDEYGNGLRKYQNMKDIFRVMASGSPQSSYIRAEKWFPASFENKDWMEDEDQDEFRRRITAIIAPCIVNRPC</sequence>
<dbReference type="PRINTS" id="PR00723">
    <property type="entry name" value="SUBTILISIN"/>
</dbReference>
<evidence type="ECO:0000313" key="18">
    <source>
        <dbReference type="Proteomes" id="UP000326532"/>
    </source>
</evidence>
<keyword evidence="7" id="KW-0378">Hydrolase</keyword>
<evidence type="ECO:0000256" key="9">
    <source>
        <dbReference type="ARBA" id="ARBA00023145"/>
    </source>
</evidence>
<dbReference type="VEuPathDB" id="FungiDB:BDV34DRAFT_200057"/>
<evidence type="ECO:0000256" key="8">
    <source>
        <dbReference type="ARBA" id="ARBA00022825"/>
    </source>
</evidence>
<keyword evidence="5" id="KW-0645">Protease</keyword>
<dbReference type="OMA" id="NAQTHIE"/>
<dbReference type="PROSITE" id="PS51892">
    <property type="entry name" value="SUBTILASE"/>
    <property type="match status" value="1"/>
</dbReference>
<dbReference type="AlphaFoldDB" id="A0A5N6DCT1"/>
<gene>
    <name evidence="17" type="ORF">BDV34DRAFT_200057</name>
</gene>
<comment type="catalytic activity">
    <reaction evidence="1">
        <text>Hydrolysis of proteins with broad specificity, and of Bz-Arg-OEt &gt; Ac-Tyr-OEt. Does not hydrolyze peptide amides.</text>
        <dbReference type="EC" id="3.4.21.63"/>
    </reaction>
</comment>
<dbReference type="GO" id="GO:0006508">
    <property type="term" value="P:proteolysis"/>
    <property type="evidence" value="ECO:0007669"/>
    <property type="project" value="UniProtKB-KW"/>
</dbReference>
<evidence type="ECO:0000256" key="11">
    <source>
        <dbReference type="ARBA" id="ARBA00031429"/>
    </source>
</evidence>
<evidence type="ECO:0000313" key="17">
    <source>
        <dbReference type="EMBL" id="KAB8202926.1"/>
    </source>
</evidence>
<evidence type="ECO:0000259" key="16">
    <source>
        <dbReference type="Pfam" id="PF00082"/>
    </source>
</evidence>
<reference evidence="17 18" key="1">
    <citation type="submission" date="2019-04" db="EMBL/GenBank/DDBJ databases">
        <title>Fungal friends and foes A comparative genomics study of 23 Aspergillus species from section Flavi.</title>
        <authorList>
            <consortium name="DOE Joint Genome Institute"/>
            <person name="Kjaerbolling I."/>
            <person name="Vesth T.C."/>
            <person name="Frisvad J.C."/>
            <person name="Nybo J.L."/>
            <person name="Theobald S."/>
            <person name="Kildgaard S."/>
            <person name="Petersen T.I."/>
            <person name="Kuo A."/>
            <person name="Sato A."/>
            <person name="Lyhne E.K."/>
            <person name="Kogle M.E."/>
            <person name="Wiebenga A."/>
            <person name="Kun R.S."/>
            <person name="Lubbers R.J."/>
            <person name="Makela M.R."/>
            <person name="Barry K."/>
            <person name="Chovatia M."/>
            <person name="Clum A."/>
            <person name="Daum C."/>
            <person name="Haridas S."/>
            <person name="He G."/>
            <person name="LaButti K."/>
            <person name="Lipzen A."/>
            <person name="Mondo S."/>
            <person name="Pangilinan J."/>
            <person name="Riley R."/>
            <person name="Salamov A."/>
            <person name="Simmons B.A."/>
            <person name="Magnuson J.K."/>
            <person name="Henrissat B."/>
            <person name="Mortensen U.H."/>
            <person name="Larsen T.O."/>
            <person name="De vries R.P."/>
            <person name="Grigoriev I.V."/>
            <person name="Machida M."/>
            <person name="Baker S.E."/>
            <person name="Andersen M.R."/>
        </authorList>
    </citation>
    <scope>NUCLEOTIDE SEQUENCE [LARGE SCALE GENOMIC DNA]</scope>
    <source>
        <strain evidence="17 18">CBS 117618</strain>
    </source>
</reference>
<keyword evidence="8" id="KW-0720">Serine protease</keyword>
<dbReference type="InterPro" id="IPR050131">
    <property type="entry name" value="Peptidase_S8_subtilisin-like"/>
</dbReference>
<protein>
    <recommendedName>
        <fullName evidence="4">Alkaline protease 1</fullName>
        <ecNumber evidence="3">3.4.21.63</ecNumber>
    </recommendedName>
    <alternativeName>
        <fullName evidence="14">Aspergillopeptidase B</fullName>
    </alternativeName>
    <alternativeName>
        <fullName evidence="13">Aspergillus proteinase B</fullName>
    </alternativeName>
    <alternativeName>
        <fullName evidence="12">Elastase</fullName>
    </alternativeName>
    <alternativeName>
        <fullName evidence="11">Elastinolytic serine proteinase</fullName>
    </alternativeName>
    <alternativeName>
        <fullName evidence="10">Oryzin</fullName>
    </alternativeName>
</protein>
<name>A0A5N6DCT1_ASPPA</name>
<dbReference type="InterPro" id="IPR000209">
    <property type="entry name" value="Peptidase_S8/S53_dom"/>
</dbReference>
<dbReference type="GO" id="GO:0004252">
    <property type="term" value="F:serine-type endopeptidase activity"/>
    <property type="evidence" value="ECO:0007669"/>
    <property type="project" value="InterPro"/>
</dbReference>
<dbReference type="EMBL" id="ML734997">
    <property type="protein sequence ID" value="KAB8202926.1"/>
    <property type="molecule type" value="Genomic_DNA"/>
</dbReference>
<accession>A0A5N6DCT1</accession>
<dbReference type="InterPro" id="IPR015500">
    <property type="entry name" value="Peptidase_S8_subtilisin-rel"/>
</dbReference>
<dbReference type="PANTHER" id="PTHR43806">
    <property type="entry name" value="PEPTIDASE S8"/>
    <property type="match status" value="1"/>
</dbReference>
<evidence type="ECO:0000256" key="2">
    <source>
        <dbReference type="ARBA" id="ARBA00011073"/>
    </source>
</evidence>
<evidence type="ECO:0000256" key="4">
    <source>
        <dbReference type="ARBA" id="ARBA00019429"/>
    </source>
</evidence>
<dbReference type="Pfam" id="PF00082">
    <property type="entry name" value="Peptidase_S8"/>
    <property type="match status" value="1"/>
</dbReference>
<keyword evidence="9" id="KW-0865">Zymogen</keyword>
<comment type="caution">
    <text evidence="15">Lacks conserved residue(s) required for the propagation of feature annotation.</text>
</comment>
<proteinExistence type="inferred from homology"/>
<feature type="domain" description="Peptidase S8/S53" evidence="16">
    <location>
        <begin position="46"/>
        <end position="264"/>
    </location>
</feature>
<organism evidence="17 18">
    <name type="scientific">Aspergillus parasiticus</name>
    <dbReference type="NCBI Taxonomy" id="5067"/>
    <lineage>
        <taxon>Eukaryota</taxon>
        <taxon>Fungi</taxon>
        <taxon>Dikarya</taxon>
        <taxon>Ascomycota</taxon>
        <taxon>Pezizomycotina</taxon>
        <taxon>Eurotiomycetes</taxon>
        <taxon>Eurotiomycetidae</taxon>
        <taxon>Eurotiales</taxon>
        <taxon>Aspergillaceae</taxon>
        <taxon>Aspergillus</taxon>
        <taxon>Aspergillus subgen. Circumdati</taxon>
    </lineage>
</organism>
<dbReference type="PANTHER" id="PTHR43806:SF58">
    <property type="entry name" value="ALKALINE PROTEASE 1-RELATED"/>
    <property type="match status" value="1"/>
</dbReference>
<keyword evidence="6" id="KW-0732">Signal</keyword>
<evidence type="ECO:0000256" key="10">
    <source>
        <dbReference type="ARBA" id="ARBA00031236"/>
    </source>
</evidence>
<dbReference type="InterPro" id="IPR036852">
    <property type="entry name" value="Peptidase_S8/S53_dom_sf"/>
</dbReference>
<evidence type="ECO:0000256" key="15">
    <source>
        <dbReference type="PROSITE-ProRule" id="PRU01240"/>
    </source>
</evidence>